<dbReference type="InterPro" id="IPR035919">
    <property type="entry name" value="EAL_sf"/>
</dbReference>
<name>I1YJV0_METFJ</name>
<comment type="subcellular location">
    <subcellularLocation>
        <location evidence="2">Membrane</location>
    </subcellularLocation>
</comment>
<evidence type="ECO:0000259" key="8">
    <source>
        <dbReference type="PROSITE" id="PS50113"/>
    </source>
</evidence>
<feature type="domain" description="PAS" evidence="7">
    <location>
        <begin position="424"/>
        <end position="473"/>
    </location>
</feature>
<evidence type="ECO:0000313" key="13">
    <source>
        <dbReference type="Proteomes" id="UP000009145"/>
    </source>
</evidence>
<dbReference type="EMBL" id="CP003380">
    <property type="protein sequence ID" value="AFJ03193.1"/>
    <property type="molecule type" value="Genomic_DNA"/>
</dbReference>
<evidence type="ECO:0000256" key="2">
    <source>
        <dbReference type="ARBA" id="ARBA00004370"/>
    </source>
</evidence>
<evidence type="ECO:0000256" key="6">
    <source>
        <dbReference type="SAM" id="Phobius"/>
    </source>
</evidence>
<comment type="cofactor">
    <cofactor evidence="1">
        <name>Mg(2+)</name>
        <dbReference type="ChEBI" id="CHEBI:18420"/>
    </cofactor>
</comment>
<evidence type="ECO:0000256" key="3">
    <source>
        <dbReference type="ARBA" id="ARBA00022692"/>
    </source>
</evidence>
<dbReference type="InterPro" id="IPR001610">
    <property type="entry name" value="PAC"/>
</dbReference>
<dbReference type="InterPro" id="IPR029787">
    <property type="entry name" value="Nucleotide_cyclase"/>
</dbReference>
<dbReference type="SMART" id="SM00091">
    <property type="entry name" value="PAS"/>
    <property type="match status" value="2"/>
</dbReference>
<dbReference type="InterPro" id="IPR000160">
    <property type="entry name" value="GGDEF_dom"/>
</dbReference>
<proteinExistence type="predicted"/>
<feature type="domain" description="CHASE" evidence="9">
    <location>
        <begin position="118"/>
        <end position="210"/>
    </location>
</feature>
<dbReference type="RefSeq" id="WP_014704612.1">
    <property type="nucleotide sequence ID" value="NC_017856.1"/>
</dbReference>
<dbReference type="SUPFAM" id="SSF55073">
    <property type="entry name" value="Nucleotide cyclase"/>
    <property type="match status" value="1"/>
</dbReference>
<dbReference type="InterPro" id="IPR006189">
    <property type="entry name" value="CHASE_dom"/>
</dbReference>
<dbReference type="FunFam" id="3.30.70.270:FF:000001">
    <property type="entry name" value="Diguanylate cyclase domain protein"/>
    <property type="match status" value="1"/>
</dbReference>
<dbReference type="InterPro" id="IPR000700">
    <property type="entry name" value="PAS-assoc_C"/>
</dbReference>
<dbReference type="PATRIC" id="fig|754477.3.peg.2022"/>
<evidence type="ECO:0000256" key="1">
    <source>
        <dbReference type="ARBA" id="ARBA00001946"/>
    </source>
</evidence>
<dbReference type="InterPro" id="IPR042240">
    <property type="entry name" value="CHASE_sf"/>
</dbReference>
<dbReference type="Gene3D" id="3.30.450.20">
    <property type="entry name" value="PAS domain"/>
    <property type="match status" value="2"/>
</dbReference>
<dbReference type="HOGENOM" id="CLU_000445_70_59_6"/>
<dbReference type="InterPro" id="IPR043128">
    <property type="entry name" value="Rev_trsase/Diguanyl_cyclase"/>
</dbReference>
<feature type="domain" description="EAL" evidence="10">
    <location>
        <begin position="726"/>
        <end position="982"/>
    </location>
</feature>
<dbReference type="PROSITE" id="PS50113">
    <property type="entry name" value="PAC"/>
    <property type="match status" value="2"/>
</dbReference>
<evidence type="ECO:0000259" key="9">
    <source>
        <dbReference type="PROSITE" id="PS50839"/>
    </source>
</evidence>
<dbReference type="PANTHER" id="PTHR44757:SF2">
    <property type="entry name" value="BIOFILM ARCHITECTURE MAINTENANCE PROTEIN MBAA"/>
    <property type="match status" value="1"/>
</dbReference>
<keyword evidence="5 6" id="KW-0472">Membrane</keyword>
<evidence type="ECO:0000259" key="10">
    <source>
        <dbReference type="PROSITE" id="PS50883"/>
    </source>
</evidence>
<dbReference type="GO" id="GO:0016020">
    <property type="term" value="C:membrane"/>
    <property type="evidence" value="ECO:0007669"/>
    <property type="project" value="UniProtKB-SubCell"/>
</dbReference>
<reference evidence="12 13" key="1">
    <citation type="journal article" date="2012" name="J. Bacteriol.">
        <title>Complete genome sequences of Methylophaga sp. strain JAM1 and Methylophaga sp. strain JAM7.</title>
        <authorList>
            <person name="Villeneuve C."/>
            <person name="Martineau C."/>
            <person name="Mauffrey F."/>
            <person name="Villemur R."/>
        </authorList>
    </citation>
    <scope>NUCLEOTIDE SEQUENCE [LARGE SCALE GENOMIC DNA]</scope>
    <source>
        <strain evidence="12 13">JAM7</strain>
    </source>
</reference>
<dbReference type="CDD" id="cd01948">
    <property type="entry name" value="EAL"/>
    <property type="match status" value="1"/>
</dbReference>
<evidence type="ECO:0000259" key="7">
    <source>
        <dbReference type="PROSITE" id="PS50112"/>
    </source>
</evidence>
<dbReference type="SMART" id="SM00267">
    <property type="entry name" value="GGDEF"/>
    <property type="match status" value="1"/>
</dbReference>
<dbReference type="PANTHER" id="PTHR44757">
    <property type="entry name" value="DIGUANYLATE CYCLASE DGCP"/>
    <property type="match status" value="1"/>
</dbReference>
<dbReference type="GO" id="GO:0007165">
    <property type="term" value="P:signal transduction"/>
    <property type="evidence" value="ECO:0007669"/>
    <property type="project" value="UniProtKB-ARBA"/>
</dbReference>
<dbReference type="InterPro" id="IPR052155">
    <property type="entry name" value="Biofilm_reg_signaling"/>
</dbReference>
<dbReference type="InterPro" id="IPR000014">
    <property type="entry name" value="PAS"/>
</dbReference>
<feature type="transmembrane region" description="Helical" evidence="6">
    <location>
        <begin position="276"/>
        <end position="297"/>
    </location>
</feature>
<dbReference type="Pfam" id="PF03924">
    <property type="entry name" value="CHASE"/>
    <property type="match status" value="1"/>
</dbReference>
<dbReference type="STRING" id="754477.Q7C_2054"/>
<evidence type="ECO:0000259" key="11">
    <source>
        <dbReference type="PROSITE" id="PS50887"/>
    </source>
</evidence>
<dbReference type="CDD" id="cd01949">
    <property type="entry name" value="GGDEF"/>
    <property type="match status" value="1"/>
</dbReference>
<dbReference type="InterPro" id="IPR001633">
    <property type="entry name" value="EAL_dom"/>
</dbReference>
<dbReference type="PROSITE" id="PS50883">
    <property type="entry name" value="EAL"/>
    <property type="match status" value="1"/>
</dbReference>
<accession>I1YJV0</accession>
<dbReference type="Gene3D" id="3.30.450.350">
    <property type="entry name" value="CHASE domain"/>
    <property type="match status" value="1"/>
</dbReference>
<evidence type="ECO:0000256" key="4">
    <source>
        <dbReference type="ARBA" id="ARBA00022989"/>
    </source>
</evidence>
<feature type="domain" description="PAC" evidence="8">
    <location>
        <begin position="380"/>
        <end position="430"/>
    </location>
</feature>
<dbReference type="SUPFAM" id="SSF141868">
    <property type="entry name" value="EAL domain-like"/>
    <property type="match status" value="1"/>
</dbReference>
<feature type="domain" description="GGDEF" evidence="11">
    <location>
        <begin position="584"/>
        <end position="717"/>
    </location>
</feature>
<evidence type="ECO:0000256" key="5">
    <source>
        <dbReference type="ARBA" id="ARBA00023136"/>
    </source>
</evidence>
<dbReference type="SMART" id="SM00052">
    <property type="entry name" value="EAL"/>
    <property type="match status" value="1"/>
</dbReference>
<protein>
    <submittedName>
        <fullName evidence="12">Diguanylate cyclase/phosphodiesterase (GGDEF &amp; EAL domains) with PAS/PAC sensor(S)</fullName>
    </submittedName>
</protein>
<dbReference type="NCBIfam" id="TIGR00229">
    <property type="entry name" value="sensory_box"/>
    <property type="match status" value="2"/>
</dbReference>
<dbReference type="CDD" id="cd00130">
    <property type="entry name" value="PAS"/>
    <property type="match status" value="2"/>
</dbReference>
<keyword evidence="13" id="KW-1185">Reference proteome</keyword>
<dbReference type="SUPFAM" id="SSF55785">
    <property type="entry name" value="PYP-like sensor domain (PAS domain)"/>
    <property type="match status" value="2"/>
</dbReference>
<dbReference type="PROSITE" id="PS50887">
    <property type="entry name" value="GGDEF"/>
    <property type="match status" value="1"/>
</dbReference>
<dbReference type="Proteomes" id="UP000009145">
    <property type="component" value="Chromosome"/>
</dbReference>
<dbReference type="PROSITE" id="PS50112">
    <property type="entry name" value="PAS"/>
    <property type="match status" value="1"/>
</dbReference>
<keyword evidence="4 6" id="KW-1133">Transmembrane helix</keyword>
<dbReference type="AlphaFoldDB" id="I1YJV0"/>
<feature type="domain" description="PAC" evidence="8">
    <location>
        <begin position="500"/>
        <end position="552"/>
    </location>
</feature>
<dbReference type="NCBIfam" id="TIGR00254">
    <property type="entry name" value="GGDEF"/>
    <property type="match status" value="1"/>
</dbReference>
<dbReference type="Gene3D" id="3.20.20.450">
    <property type="entry name" value="EAL domain"/>
    <property type="match status" value="1"/>
</dbReference>
<gene>
    <name evidence="12" type="ordered locus">Q7C_2054</name>
</gene>
<dbReference type="eggNOG" id="COG3452">
    <property type="taxonomic scope" value="Bacteria"/>
</dbReference>
<dbReference type="eggNOG" id="COG5001">
    <property type="taxonomic scope" value="Bacteria"/>
</dbReference>
<dbReference type="Pfam" id="PF00563">
    <property type="entry name" value="EAL"/>
    <property type="match status" value="1"/>
</dbReference>
<dbReference type="SMART" id="SM00086">
    <property type="entry name" value="PAC"/>
    <property type="match status" value="2"/>
</dbReference>
<dbReference type="KEGG" id="mec:Q7C_2054"/>
<dbReference type="Pfam" id="PF13426">
    <property type="entry name" value="PAS_9"/>
    <property type="match status" value="2"/>
</dbReference>
<sequence precursor="true">MSHSVWFKRLVKLRRLSHSKKWFTAMLTVIALITMAAASYVNHIVQEQQRSQIYNETQQWLSRYHSRLVTSLQNHIQIIRGLPGLFIVNPDLTQDEFSLAMQHLFHGQNQLRNIAAAPDMVIRYTYPLAGNRATLGLDYRKVPDQFAAAELARTTGRLVLAGPLELKQGGVGLITRIPVFRTQNEKREFWGLISAVIDSNAFFAAAGLDNNMPIELAIRGKDGLGANGEMVWGEPALFDDPRMLMRMELPEGYWQLVAQPLGGWQAAQQNVWQTRILIFGIAIAIFILLEAFFRLIFSASLANLKFRHLIENSPIPYLLVSSKKQVSFINPAFTESYGYRLDNFPQLMAWWQQTSLDPGYQKQLNLWLEGKLAVSELSKTTTEVTITCPDGSERVALLSFSALQDAFENELLLVFYDITVRKTAEQQLRFAAQMFTQAHEGIVITETDGTIIDVNPAFTSITGYPREEVIGQNPSLLKSGRHDDGFYAAMWQALDKDGYWRGEVWNKRRDGELYAQLMTISALAGKDAQERHYVGLFSDITQTKQQQETLELMAHYDVLTKLPNRVLFAERFQQATEHSRKTQTWLGVCFLDLDNFKPVNDTYGHSVGDKLLVEVAKRLTDCVREGDTLSRFGGDEFAILFQDVESYEQCELFLQRIHETLAQPFKIGDLELSLSASSGIAMYPQDDDNLDTLLRYSDQAMYQAKLTGRNTYQLFNPHENQQTIEKHALLQALRVALQEDQLCLYFQPEINMRNGKVMGVEALIRWQHPEQGLLLPGQFLPVLADTELEIQVGNWVIQQAIRQIDAFQNVLKQPLFISVNIAASHLQSRDFVSNLQAALAAYPQVLSPSLQLEILETGALGDVRTISRVIRDCREQLGVQVALDDFGTGYSSLTHLRHLSANTIKIDQSFVRDLLDDPNDFNIVEGVIGLARAFDRQVVAEGVESEAIGQMLLLLNCDLAQGYAIAKPMPAADFIDWIAHYQPLPGWQQLAEKNLSPWQKSLYLLRLSVTRWLGQFSAEHKDSPIPSTALNPQTSHCGSLLRRCSQQQAANMTCLQQLATSQDYMHEIARALNACEATSPDRLELQQQLAQQADIFYALIDRALAD</sequence>
<dbReference type="InterPro" id="IPR035965">
    <property type="entry name" value="PAS-like_dom_sf"/>
</dbReference>
<dbReference type="GO" id="GO:0003824">
    <property type="term" value="F:catalytic activity"/>
    <property type="evidence" value="ECO:0007669"/>
    <property type="project" value="UniProtKB-ARBA"/>
</dbReference>
<keyword evidence="3 6" id="KW-0812">Transmembrane</keyword>
<evidence type="ECO:0000313" key="12">
    <source>
        <dbReference type="EMBL" id="AFJ03193.1"/>
    </source>
</evidence>
<dbReference type="Pfam" id="PF00990">
    <property type="entry name" value="GGDEF"/>
    <property type="match status" value="1"/>
</dbReference>
<dbReference type="Gene3D" id="3.30.70.270">
    <property type="match status" value="1"/>
</dbReference>
<dbReference type="PROSITE" id="PS50839">
    <property type="entry name" value="CHASE"/>
    <property type="match status" value="1"/>
</dbReference>
<dbReference type="SMART" id="SM01079">
    <property type="entry name" value="CHASE"/>
    <property type="match status" value="1"/>
</dbReference>
<organism evidence="12 13">
    <name type="scientific">Methylophaga frappieri (strain ATCC BAA-2434 / DSM 25690 / JAM7)</name>
    <dbReference type="NCBI Taxonomy" id="754477"/>
    <lineage>
        <taxon>Bacteria</taxon>
        <taxon>Pseudomonadati</taxon>
        <taxon>Pseudomonadota</taxon>
        <taxon>Gammaproteobacteria</taxon>
        <taxon>Thiotrichales</taxon>
        <taxon>Piscirickettsiaceae</taxon>
        <taxon>Methylophaga</taxon>
    </lineage>
</organism>